<evidence type="ECO:0000313" key="2">
    <source>
        <dbReference type="EMBL" id="KAH9366589.1"/>
    </source>
</evidence>
<dbReference type="Proteomes" id="UP000821853">
    <property type="component" value="Chromosome 2"/>
</dbReference>
<dbReference type="OrthoDB" id="438726at2759"/>
<evidence type="ECO:0000259" key="1">
    <source>
        <dbReference type="PROSITE" id="PS50106"/>
    </source>
</evidence>
<dbReference type="Gene3D" id="2.30.42.10">
    <property type="match status" value="1"/>
</dbReference>
<name>A0A9J6FU20_HAELO</name>
<sequence>MPGFCREKIERKYQELKAAGGELLMVELQKGPSGLGLSLAGNKNRSRMSVFVCGLHPNGQAARDGRIRVADELLEVRVSLQCRYRSLA</sequence>
<evidence type="ECO:0000313" key="3">
    <source>
        <dbReference type="Proteomes" id="UP000821853"/>
    </source>
</evidence>
<keyword evidence="3" id="KW-1185">Reference proteome</keyword>
<dbReference type="InterPro" id="IPR036034">
    <property type="entry name" value="PDZ_sf"/>
</dbReference>
<dbReference type="AlphaFoldDB" id="A0A9J6FU20"/>
<accession>A0A9J6FU20</accession>
<dbReference type="VEuPathDB" id="VectorBase:HLOH_046872"/>
<dbReference type="InterPro" id="IPR001478">
    <property type="entry name" value="PDZ"/>
</dbReference>
<proteinExistence type="predicted"/>
<gene>
    <name evidence="2" type="ORF">HPB48_010909</name>
</gene>
<protein>
    <recommendedName>
        <fullName evidence="1">PDZ domain-containing protein</fullName>
    </recommendedName>
</protein>
<dbReference type="Pfam" id="PF00595">
    <property type="entry name" value="PDZ"/>
    <property type="match status" value="1"/>
</dbReference>
<dbReference type="OMA" id="GFCREKI"/>
<comment type="caution">
    <text evidence="2">The sequence shown here is derived from an EMBL/GenBank/DDBJ whole genome shotgun (WGS) entry which is preliminary data.</text>
</comment>
<dbReference type="EMBL" id="JABSTR010000004">
    <property type="protein sequence ID" value="KAH9366589.1"/>
    <property type="molecule type" value="Genomic_DNA"/>
</dbReference>
<dbReference type="SUPFAM" id="SSF50156">
    <property type="entry name" value="PDZ domain-like"/>
    <property type="match status" value="1"/>
</dbReference>
<feature type="domain" description="PDZ" evidence="1">
    <location>
        <begin position="25"/>
        <end position="88"/>
    </location>
</feature>
<dbReference type="PROSITE" id="PS50106">
    <property type="entry name" value="PDZ"/>
    <property type="match status" value="1"/>
</dbReference>
<reference evidence="2 3" key="1">
    <citation type="journal article" date="2020" name="Cell">
        <title>Large-Scale Comparative Analyses of Tick Genomes Elucidate Their Genetic Diversity and Vector Capacities.</title>
        <authorList>
            <consortium name="Tick Genome and Microbiome Consortium (TIGMIC)"/>
            <person name="Jia N."/>
            <person name="Wang J."/>
            <person name="Shi W."/>
            <person name="Du L."/>
            <person name="Sun Y."/>
            <person name="Zhan W."/>
            <person name="Jiang J.F."/>
            <person name="Wang Q."/>
            <person name="Zhang B."/>
            <person name="Ji P."/>
            <person name="Bell-Sakyi L."/>
            <person name="Cui X.M."/>
            <person name="Yuan T.T."/>
            <person name="Jiang B.G."/>
            <person name="Yang W.F."/>
            <person name="Lam T.T."/>
            <person name="Chang Q.C."/>
            <person name="Ding S.J."/>
            <person name="Wang X.J."/>
            <person name="Zhu J.G."/>
            <person name="Ruan X.D."/>
            <person name="Zhao L."/>
            <person name="Wei J.T."/>
            <person name="Ye R.Z."/>
            <person name="Que T.C."/>
            <person name="Du C.H."/>
            <person name="Zhou Y.H."/>
            <person name="Cheng J.X."/>
            <person name="Dai P.F."/>
            <person name="Guo W.B."/>
            <person name="Han X.H."/>
            <person name="Huang E.J."/>
            <person name="Li L.F."/>
            <person name="Wei W."/>
            <person name="Gao Y.C."/>
            <person name="Liu J.Z."/>
            <person name="Shao H.Z."/>
            <person name="Wang X."/>
            <person name="Wang C.C."/>
            <person name="Yang T.C."/>
            <person name="Huo Q.B."/>
            <person name="Li W."/>
            <person name="Chen H.Y."/>
            <person name="Chen S.E."/>
            <person name="Zhou L.G."/>
            <person name="Ni X.B."/>
            <person name="Tian J.H."/>
            <person name="Sheng Y."/>
            <person name="Liu T."/>
            <person name="Pan Y.S."/>
            <person name="Xia L.Y."/>
            <person name="Li J."/>
            <person name="Zhao F."/>
            <person name="Cao W.C."/>
        </authorList>
    </citation>
    <scope>NUCLEOTIDE SEQUENCE [LARGE SCALE GENOMIC DNA]</scope>
    <source>
        <strain evidence="2">HaeL-2018</strain>
    </source>
</reference>
<organism evidence="2 3">
    <name type="scientific">Haemaphysalis longicornis</name>
    <name type="common">Bush tick</name>
    <dbReference type="NCBI Taxonomy" id="44386"/>
    <lineage>
        <taxon>Eukaryota</taxon>
        <taxon>Metazoa</taxon>
        <taxon>Ecdysozoa</taxon>
        <taxon>Arthropoda</taxon>
        <taxon>Chelicerata</taxon>
        <taxon>Arachnida</taxon>
        <taxon>Acari</taxon>
        <taxon>Parasitiformes</taxon>
        <taxon>Ixodida</taxon>
        <taxon>Ixodoidea</taxon>
        <taxon>Ixodidae</taxon>
        <taxon>Haemaphysalinae</taxon>
        <taxon>Haemaphysalis</taxon>
    </lineage>
</organism>